<protein>
    <submittedName>
        <fullName evidence="2">Uncharacterized protein</fullName>
    </submittedName>
</protein>
<evidence type="ECO:0000313" key="3">
    <source>
        <dbReference type="Proteomes" id="UP001054945"/>
    </source>
</evidence>
<evidence type="ECO:0000256" key="1">
    <source>
        <dbReference type="SAM" id="MobiDB-lite"/>
    </source>
</evidence>
<gene>
    <name evidence="2" type="ORF">CEXT_683951</name>
</gene>
<evidence type="ECO:0000313" key="2">
    <source>
        <dbReference type="EMBL" id="GIY70904.1"/>
    </source>
</evidence>
<proteinExistence type="predicted"/>
<comment type="caution">
    <text evidence="2">The sequence shown here is derived from an EMBL/GenBank/DDBJ whole genome shotgun (WGS) entry which is preliminary data.</text>
</comment>
<feature type="region of interest" description="Disordered" evidence="1">
    <location>
        <begin position="1"/>
        <end position="37"/>
    </location>
</feature>
<dbReference type="Proteomes" id="UP001054945">
    <property type="component" value="Unassembled WGS sequence"/>
</dbReference>
<sequence>MYGGGRKEWEKGCFSGQSGRRALQSPPPSEEGGGTSQKAVWRSIRSHAVTAGATTLAVGRGDHGTLTRTLFLKHPLSEPTSVTVCLKHTSPEIIRRLLFLFSSREELLLHSLLLLLRRTLTVSQLGFLRCVSLSLSLPCHWALAGRPPQSKCRTADPREGRGWMPSMCTPFSRSCGRASSDRASRGPSAAGGPTGRPAAMRSLRTTTQVVTTRTFFLFFPPSFVDKARTPRVLGGARRRTGCQTP</sequence>
<organism evidence="2 3">
    <name type="scientific">Caerostris extrusa</name>
    <name type="common">Bark spider</name>
    <name type="synonym">Caerostris bankana</name>
    <dbReference type="NCBI Taxonomy" id="172846"/>
    <lineage>
        <taxon>Eukaryota</taxon>
        <taxon>Metazoa</taxon>
        <taxon>Ecdysozoa</taxon>
        <taxon>Arthropoda</taxon>
        <taxon>Chelicerata</taxon>
        <taxon>Arachnida</taxon>
        <taxon>Araneae</taxon>
        <taxon>Araneomorphae</taxon>
        <taxon>Entelegynae</taxon>
        <taxon>Araneoidea</taxon>
        <taxon>Araneidae</taxon>
        <taxon>Caerostris</taxon>
    </lineage>
</organism>
<accession>A0AAV4VM70</accession>
<dbReference type="AlphaFoldDB" id="A0AAV4VM70"/>
<reference evidence="2 3" key="1">
    <citation type="submission" date="2021-06" db="EMBL/GenBank/DDBJ databases">
        <title>Caerostris extrusa draft genome.</title>
        <authorList>
            <person name="Kono N."/>
            <person name="Arakawa K."/>
        </authorList>
    </citation>
    <scope>NUCLEOTIDE SEQUENCE [LARGE SCALE GENOMIC DNA]</scope>
</reference>
<dbReference type="EMBL" id="BPLR01014733">
    <property type="protein sequence ID" value="GIY70904.1"/>
    <property type="molecule type" value="Genomic_DNA"/>
</dbReference>
<name>A0AAV4VM70_CAEEX</name>
<feature type="region of interest" description="Disordered" evidence="1">
    <location>
        <begin position="178"/>
        <end position="202"/>
    </location>
</feature>
<feature type="compositionally biased region" description="Basic and acidic residues" evidence="1">
    <location>
        <begin position="1"/>
        <end position="11"/>
    </location>
</feature>
<keyword evidence="3" id="KW-1185">Reference proteome</keyword>